<protein>
    <submittedName>
        <fullName evidence="2">Uncharacterized protein</fullName>
    </submittedName>
</protein>
<name>A0A1H1UZE8_9ACTN</name>
<feature type="compositionally biased region" description="Basic and acidic residues" evidence="1">
    <location>
        <begin position="402"/>
        <end position="411"/>
    </location>
</feature>
<proteinExistence type="predicted"/>
<organism evidence="2 3">
    <name type="scientific">Actinopolymorpha singaporensis</name>
    <dbReference type="NCBI Taxonomy" id="117157"/>
    <lineage>
        <taxon>Bacteria</taxon>
        <taxon>Bacillati</taxon>
        <taxon>Actinomycetota</taxon>
        <taxon>Actinomycetes</taxon>
        <taxon>Propionibacteriales</taxon>
        <taxon>Actinopolymorphaceae</taxon>
        <taxon>Actinopolymorpha</taxon>
    </lineage>
</organism>
<dbReference type="Proteomes" id="UP000198983">
    <property type="component" value="Chromosome I"/>
</dbReference>
<accession>A0A1H1UZE8</accession>
<reference evidence="2 3" key="1">
    <citation type="submission" date="2016-10" db="EMBL/GenBank/DDBJ databases">
        <authorList>
            <person name="de Groot N.N."/>
        </authorList>
    </citation>
    <scope>NUCLEOTIDE SEQUENCE [LARGE SCALE GENOMIC DNA]</scope>
    <source>
        <strain evidence="2 3">DSM 22024</strain>
    </source>
</reference>
<dbReference type="OrthoDB" id="3819414at2"/>
<keyword evidence="3" id="KW-1185">Reference proteome</keyword>
<dbReference type="AlphaFoldDB" id="A0A1H1UZE8"/>
<gene>
    <name evidence="2" type="ORF">SAMN04489717_3840</name>
</gene>
<evidence type="ECO:0000256" key="1">
    <source>
        <dbReference type="SAM" id="MobiDB-lite"/>
    </source>
</evidence>
<dbReference type="STRING" id="117157.SAMN04489717_3840"/>
<feature type="region of interest" description="Disordered" evidence="1">
    <location>
        <begin position="385"/>
        <end position="425"/>
    </location>
</feature>
<dbReference type="RefSeq" id="WP_092654989.1">
    <property type="nucleotide sequence ID" value="NZ_LT629732.1"/>
</dbReference>
<evidence type="ECO:0000313" key="3">
    <source>
        <dbReference type="Proteomes" id="UP000198983"/>
    </source>
</evidence>
<evidence type="ECO:0000313" key="2">
    <source>
        <dbReference type="EMBL" id="SDS77914.1"/>
    </source>
</evidence>
<dbReference type="EMBL" id="LT629732">
    <property type="protein sequence ID" value="SDS77914.1"/>
    <property type="molecule type" value="Genomic_DNA"/>
</dbReference>
<sequence length="425" mass="44750">MVTPDLVLSSDTCGTASLPLNPFVSNRYHFGMLLGVADLDTEQGYHRGKTWLHNAWLHGPGAVWGLGVEVTPANNEIVVLPGLALDGNGRELRVADRLCLDLGRWYAERRPDDLEVTEQADGSVTFTAHVRLCAQQCLDRPVPSVSEPCEGSDLGTAYSRTVEQALPSLAAGPAPADPVVPYPRLRQLVGQQPVTDPAVQDAVAAIATATDRPAEILRSLRRLAALDTVDLVPEDGVGSLFPVTDGCLALAQIEVHLRPDGDRWVVVDDTAVDNSVRPAHVRTRTIQELLLTTPAEAPGVGPVPEPARLRAAELTADSLRVDFTQPLLPATVGPNAFTVTALGATGWDGVEVSDVLLDEAGTSVTLTLSSTPDVRPVRVVARGAGSTPLLGADGQPLSGNEADGRTVHAGEDGALLIDNSGPDPE</sequence>